<reference evidence="13" key="1">
    <citation type="submission" date="2020-07" db="EMBL/GenBank/DDBJ databases">
        <title>Genome sequence and genetic diversity analysis of an under-domesticated orphan crop, white fonio (Digitaria exilis).</title>
        <authorList>
            <person name="Bennetzen J.L."/>
            <person name="Chen S."/>
            <person name="Ma X."/>
            <person name="Wang X."/>
            <person name="Yssel A.E.J."/>
            <person name="Chaluvadi S.R."/>
            <person name="Johnson M."/>
            <person name="Gangashetty P."/>
            <person name="Hamidou F."/>
            <person name="Sanogo M.D."/>
            <person name="Zwaenepoel A."/>
            <person name="Wallace J."/>
            <person name="Van De Peer Y."/>
            <person name="Van Deynze A."/>
        </authorList>
    </citation>
    <scope>NUCLEOTIDE SEQUENCE</scope>
    <source>
        <tissue evidence="13">Leaves</tissue>
    </source>
</reference>
<evidence type="ECO:0000256" key="9">
    <source>
        <dbReference type="ARBA" id="ARBA00037868"/>
    </source>
</evidence>
<dbReference type="Proteomes" id="UP000636709">
    <property type="component" value="Unassembled WGS sequence"/>
</dbReference>
<comment type="subcellular location">
    <subcellularLocation>
        <location evidence="9">Endomembrane system</location>
        <topology evidence="9">Lipid-anchor</topology>
    </subcellularLocation>
    <subcellularLocation>
        <location evidence="1">Membrane</location>
        <topology evidence="1">Lipid-anchor</topology>
        <topology evidence="1">GPI-anchor</topology>
    </subcellularLocation>
</comment>
<keyword evidence="7" id="KW-0449">Lipoprotein</keyword>
<comment type="caution">
    <text evidence="13">The sequence shown here is derived from an EMBL/GenBank/DDBJ whole genome shotgun (WGS) entry which is preliminary data.</text>
</comment>
<dbReference type="OrthoDB" id="2015640at2759"/>
<accession>A0A835BQN3</accession>
<keyword evidence="14" id="KW-1185">Reference proteome</keyword>
<dbReference type="PANTHER" id="PTHR33021">
    <property type="entry name" value="BLUE COPPER PROTEIN"/>
    <property type="match status" value="1"/>
</dbReference>
<dbReference type="GO" id="GO:0012505">
    <property type="term" value="C:endomembrane system"/>
    <property type="evidence" value="ECO:0007669"/>
    <property type="project" value="UniProtKB-SubCell"/>
</dbReference>
<comment type="similarity">
    <text evidence="8">Belongs to the early nodulin-like (ENODL) family.</text>
</comment>
<name>A0A835BQN3_9POAL</name>
<feature type="compositionally biased region" description="Pro residues" evidence="10">
    <location>
        <begin position="190"/>
        <end position="201"/>
    </location>
</feature>
<keyword evidence="4" id="KW-0472">Membrane</keyword>
<dbReference type="InterPro" id="IPR039391">
    <property type="entry name" value="Phytocyanin-like"/>
</dbReference>
<evidence type="ECO:0000313" key="14">
    <source>
        <dbReference type="Proteomes" id="UP000636709"/>
    </source>
</evidence>
<evidence type="ECO:0000256" key="3">
    <source>
        <dbReference type="ARBA" id="ARBA00022729"/>
    </source>
</evidence>
<feature type="compositionally biased region" description="Low complexity" evidence="10">
    <location>
        <begin position="176"/>
        <end position="185"/>
    </location>
</feature>
<dbReference type="InterPro" id="IPR003245">
    <property type="entry name" value="Phytocyanin_dom"/>
</dbReference>
<sequence length="252" mass="25854">MARRIVGAAALAMLAVLLAASSGAYGRDFNVGGRGGWAPNPTEPFNAWAERNRFQVNDTLVFRYNKDVDAVLVVTPSHYDACNTTDPTLRLAGGDSRFTFTASGPYFFISADEGRCKAGERLIVVVLAVRSSSSSNNNNTTSPSLSPPKSSSSSPQPPPPKSSSSPTTPASPSPPKSSAAATSPPHVNTPAPPHAMSPPPSEGKNASSPSLAPVPAKMNGTSSPASPSSAVALMRGDVVAWLVIIGGAAMLI</sequence>
<dbReference type="InterPro" id="IPR008972">
    <property type="entry name" value="Cupredoxin"/>
</dbReference>
<dbReference type="AlphaFoldDB" id="A0A835BQN3"/>
<evidence type="ECO:0000256" key="4">
    <source>
        <dbReference type="ARBA" id="ARBA00023136"/>
    </source>
</evidence>
<evidence type="ECO:0000313" key="13">
    <source>
        <dbReference type="EMBL" id="KAF8705675.1"/>
    </source>
</evidence>
<dbReference type="CDD" id="cd11019">
    <property type="entry name" value="OsENODL1_like"/>
    <property type="match status" value="1"/>
</dbReference>
<dbReference type="GO" id="GO:0098552">
    <property type="term" value="C:side of membrane"/>
    <property type="evidence" value="ECO:0007669"/>
    <property type="project" value="UniProtKB-KW"/>
</dbReference>
<protein>
    <recommendedName>
        <fullName evidence="12">Phytocyanin domain-containing protein</fullName>
    </recommendedName>
</protein>
<feature type="chain" id="PRO_5033054528" description="Phytocyanin domain-containing protein" evidence="11">
    <location>
        <begin position="27"/>
        <end position="252"/>
    </location>
</feature>
<keyword evidence="2" id="KW-0336">GPI-anchor</keyword>
<evidence type="ECO:0000256" key="8">
    <source>
        <dbReference type="ARBA" id="ARBA00035011"/>
    </source>
</evidence>
<evidence type="ECO:0000256" key="6">
    <source>
        <dbReference type="ARBA" id="ARBA00023180"/>
    </source>
</evidence>
<evidence type="ECO:0000256" key="11">
    <source>
        <dbReference type="SAM" id="SignalP"/>
    </source>
</evidence>
<keyword evidence="6" id="KW-0325">Glycoprotein</keyword>
<proteinExistence type="inferred from homology"/>
<dbReference type="Pfam" id="PF02298">
    <property type="entry name" value="Cu_bind_like"/>
    <property type="match status" value="1"/>
</dbReference>
<evidence type="ECO:0000259" key="12">
    <source>
        <dbReference type="PROSITE" id="PS51485"/>
    </source>
</evidence>
<dbReference type="GO" id="GO:0005886">
    <property type="term" value="C:plasma membrane"/>
    <property type="evidence" value="ECO:0007669"/>
    <property type="project" value="TreeGrafter"/>
</dbReference>
<feature type="compositionally biased region" description="Low complexity" evidence="10">
    <location>
        <begin position="131"/>
        <end position="154"/>
    </location>
</feature>
<feature type="domain" description="Phytocyanin" evidence="12">
    <location>
        <begin position="27"/>
        <end position="128"/>
    </location>
</feature>
<keyword evidence="3 11" id="KW-0732">Signal</keyword>
<gene>
    <name evidence="13" type="ORF">HU200_030870</name>
</gene>
<dbReference type="PROSITE" id="PS51485">
    <property type="entry name" value="PHYTOCYANIN"/>
    <property type="match status" value="1"/>
</dbReference>
<dbReference type="PANTHER" id="PTHR33021:SF185">
    <property type="entry name" value="EARLY NODULIN-LIKE PROTEIN 3-RELATED"/>
    <property type="match status" value="1"/>
</dbReference>
<dbReference type="Gramene" id="Dexi5A01G0002750.1">
    <property type="protein sequence ID" value="Dexi5A01G0002750.1:cds"/>
    <property type="gene ID" value="Dexi5A01G0002750"/>
</dbReference>
<evidence type="ECO:0000256" key="7">
    <source>
        <dbReference type="ARBA" id="ARBA00023288"/>
    </source>
</evidence>
<evidence type="ECO:0000256" key="1">
    <source>
        <dbReference type="ARBA" id="ARBA00004589"/>
    </source>
</evidence>
<feature type="region of interest" description="Disordered" evidence="10">
    <location>
        <begin position="131"/>
        <end position="229"/>
    </location>
</feature>
<evidence type="ECO:0000256" key="2">
    <source>
        <dbReference type="ARBA" id="ARBA00022622"/>
    </source>
</evidence>
<keyword evidence="5" id="KW-1015">Disulfide bond</keyword>
<feature type="signal peptide" evidence="11">
    <location>
        <begin position="1"/>
        <end position="26"/>
    </location>
</feature>
<dbReference type="GO" id="GO:0009055">
    <property type="term" value="F:electron transfer activity"/>
    <property type="evidence" value="ECO:0007669"/>
    <property type="project" value="InterPro"/>
</dbReference>
<dbReference type="InterPro" id="IPR041846">
    <property type="entry name" value="ENL_dom"/>
</dbReference>
<dbReference type="FunFam" id="2.60.40.420:FF:000010">
    <property type="entry name" value="Early nodulin-like protein 1"/>
    <property type="match status" value="1"/>
</dbReference>
<evidence type="ECO:0000256" key="10">
    <source>
        <dbReference type="SAM" id="MobiDB-lite"/>
    </source>
</evidence>
<dbReference type="Gene3D" id="2.60.40.420">
    <property type="entry name" value="Cupredoxins - blue copper proteins"/>
    <property type="match status" value="1"/>
</dbReference>
<dbReference type="EMBL" id="JACEFO010001768">
    <property type="protein sequence ID" value="KAF8705675.1"/>
    <property type="molecule type" value="Genomic_DNA"/>
</dbReference>
<dbReference type="SUPFAM" id="SSF49503">
    <property type="entry name" value="Cupredoxins"/>
    <property type="match status" value="1"/>
</dbReference>
<organism evidence="13 14">
    <name type="scientific">Digitaria exilis</name>
    <dbReference type="NCBI Taxonomy" id="1010633"/>
    <lineage>
        <taxon>Eukaryota</taxon>
        <taxon>Viridiplantae</taxon>
        <taxon>Streptophyta</taxon>
        <taxon>Embryophyta</taxon>
        <taxon>Tracheophyta</taxon>
        <taxon>Spermatophyta</taxon>
        <taxon>Magnoliopsida</taxon>
        <taxon>Liliopsida</taxon>
        <taxon>Poales</taxon>
        <taxon>Poaceae</taxon>
        <taxon>PACMAD clade</taxon>
        <taxon>Panicoideae</taxon>
        <taxon>Panicodae</taxon>
        <taxon>Paniceae</taxon>
        <taxon>Anthephorinae</taxon>
        <taxon>Digitaria</taxon>
    </lineage>
</organism>
<evidence type="ECO:0000256" key="5">
    <source>
        <dbReference type="ARBA" id="ARBA00023157"/>
    </source>
</evidence>